<protein>
    <submittedName>
        <fullName evidence="1">Uncharacterized protein</fullName>
    </submittedName>
</protein>
<dbReference type="EMBL" id="JACADJ010000126">
    <property type="protein sequence ID" value="NWH06850.1"/>
    <property type="molecule type" value="Genomic_DNA"/>
</dbReference>
<dbReference type="Proteomes" id="UP000553343">
    <property type="component" value="Unassembled WGS sequence"/>
</dbReference>
<keyword evidence="2" id="KW-1185">Reference proteome</keyword>
<name>A0A850T3B2_9BACT</name>
<comment type="caution">
    <text evidence="1">The sequence shown here is derived from an EMBL/GenBank/DDBJ whole genome shotgun (WGS) entry which is preliminary data.</text>
</comment>
<organism evidence="1 2">
    <name type="scientific">Desulfobacter latus</name>
    <dbReference type="NCBI Taxonomy" id="2292"/>
    <lineage>
        <taxon>Bacteria</taxon>
        <taxon>Pseudomonadati</taxon>
        <taxon>Thermodesulfobacteriota</taxon>
        <taxon>Desulfobacteria</taxon>
        <taxon>Desulfobacterales</taxon>
        <taxon>Desulfobacteraceae</taxon>
        <taxon>Desulfobacter</taxon>
    </lineage>
</organism>
<evidence type="ECO:0000313" key="1">
    <source>
        <dbReference type="EMBL" id="NWH06850.1"/>
    </source>
</evidence>
<reference evidence="1 2" key="1">
    <citation type="submission" date="2020-06" db="EMBL/GenBank/DDBJ databases">
        <title>High-quality draft genome of sulfate reducer Desulfobacter latus type strain AcrS2 isolated from marine sediment.</title>
        <authorList>
            <person name="Hoppe M."/>
            <person name="Larsen C.K."/>
            <person name="Marshall I.P.G."/>
            <person name="Schramm A."/>
            <person name="Marietou A.G."/>
        </authorList>
    </citation>
    <scope>NUCLEOTIDE SEQUENCE [LARGE SCALE GENOMIC DNA]</scope>
    <source>
        <strain evidence="1 2">AcRS2</strain>
    </source>
</reference>
<sequence length="182" mass="20510">MIFENDGKRFGEIMFGLAENYPGTNLSTNGLMMRFEAMKEFSIDQVGQAATKLLKTHRFNTMPTVGDFISTIDAASGNIPVEDRAEIEANKVLDHLHRHGKGVIPEFEDPITKHLMSTRWRYGSWASHVVEDELKWWHKDFVRAYRAHAVGAGVMNCLPDLSGLKQLTGKIGNWGKEVIHAN</sequence>
<dbReference type="RefSeq" id="WP_218576805.1">
    <property type="nucleotide sequence ID" value="NZ_JACADJ010000126.1"/>
</dbReference>
<dbReference type="AlphaFoldDB" id="A0A850T3B2"/>
<proteinExistence type="predicted"/>
<accession>A0A850T3B2</accession>
<gene>
    <name evidence="1" type="ORF">HXW94_18020</name>
</gene>
<evidence type="ECO:0000313" key="2">
    <source>
        <dbReference type="Proteomes" id="UP000553343"/>
    </source>
</evidence>